<evidence type="ECO:0000313" key="1">
    <source>
        <dbReference type="EMBL" id="KII68225.1"/>
    </source>
</evidence>
<accession>A0A0C2MVP1</accession>
<keyword evidence="2" id="KW-1185">Reference proteome</keyword>
<reference evidence="1 2" key="1">
    <citation type="journal article" date="2014" name="Genome Biol. Evol.">
        <title>The genome of the myxosporean Thelohanellus kitauei shows adaptations to nutrient acquisition within its fish host.</title>
        <authorList>
            <person name="Yang Y."/>
            <person name="Xiong J."/>
            <person name="Zhou Z."/>
            <person name="Huo F."/>
            <person name="Miao W."/>
            <person name="Ran C."/>
            <person name="Liu Y."/>
            <person name="Zhang J."/>
            <person name="Feng J."/>
            <person name="Wang M."/>
            <person name="Wang M."/>
            <person name="Wang L."/>
            <person name="Yao B."/>
        </authorList>
    </citation>
    <scope>NUCLEOTIDE SEQUENCE [LARGE SCALE GENOMIC DNA]</scope>
    <source>
        <strain evidence="1">Wuqing</strain>
    </source>
</reference>
<dbReference type="EMBL" id="JWZT01002887">
    <property type="protein sequence ID" value="KII68225.1"/>
    <property type="molecule type" value="Genomic_DNA"/>
</dbReference>
<comment type="caution">
    <text evidence="1">The sequence shown here is derived from an EMBL/GenBank/DDBJ whole genome shotgun (WGS) entry which is preliminary data.</text>
</comment>
<protein>
    <submittedName>
        <fullName evidence="1">Uncharacterized protein</fullName>
    </submittedName>
</protein>
<organism evidence="1 2">
    <name type="scientific">Thelohanellus kitauei</name>
    <name type="common">Myxosporean</name>
    <dbReference type="NCBI Taxonomy" id="669202"/>
    <lineage>
        <taxon>Eukaryota</taxon>
        <taxon>Metazoa</taxon>
        <taxon>Cnidaria</taxon>
        <taxon>Myxozoa</taxon>
        <taxon>Myxosporea</taxon>
        <taxon>Bivalvulida</taxon>
        <taxon>Platysporina</taxon>
        <taxon>Myxobolidae</taxon>
        <taxon>Thelohanellus</taxon>
    </lineage>
</organism>
<name>A0A0C2MVP1_THEKT</name>
<dbReference type="Proteomes" id="UP000031668">
    <property type="component" value="Unassembled WGS sequence"/>
</dbReference>
<evidence type="ECO:0000313" key="2">
    <source>
        <dbReference type="Proteomes" id="UP000031668"/>
    </source>
</evidence>
<dbReference type="AlphaFoldDB" id="A0A0C2MVP1"/>
<sequence>MSAIGTTAVLKVPKVQSTYISVCCATNRHCVVFQAINILPIIGKSIMGYIEQNKLVNTQCVAIMDHVRIHKAISHLSPPFTLSKPDRGGIFKIERLCEEPNAGE</sequence>
<gene>
    <name evidence="1" type="ORF">RF11_08617</name>
</gene>
<proteinExistence type="predicted"/>